<dbReference type="InterPro" id="IPR029069">
    <property type="entry name" value="HotDog_dom_sf"/>
</dbReference>
<keyword evidence="4" id="KW-1185">Reference proteome</keyword>
<dbReference type="OMA" id="IAYLHTK"/>
<reference evidence="3" key="1">
    <citation type="submission" date="2025-08" db="UniProtKB">
        <authorList>
            <consortium name="Ensembl"/>
        </authorList>
    </citation>
    <scope>IDENTIFICATION</scope>
</reference>
<keyword evidence="2" id="KW-0378">Hydrolase</keyword>
<dbReference type="SUPFAM" id="SSF54637">
    <property type="entry name" value="Thioesterase/thiol ester dehydrase-isomerase"/>
    <property type="match status" value="1"/>
</dbReference>
<reference evidence="3" key="2">
    <citation type="submission" date="2025-09" db="UniProtKB">
        <authorList>
            <consortium name="Ensembl"/>
        </authorList>
    </citation>
    <scope>IDENTIFICATION</scope>
</reference>
<dbReference type="GO" id="GO:0005739">
    <property type="term" value="C:mitochondrion"/>
    <property type="evidence" value="ECO:0007669"/>
    <property type="project" value="TreeGrafter"/>
</dbReference>
<proteinExistence type="inferred from homology"/>
<comment type="similarity">
    <text evidence="1">Belongs to the acyl coenzyme A hydrolase family.</text>
</comment>
<evidence type="ECO:0000256" key="1">
    <source>
        <dbReference type="ARBA" id="ARBA00010458"/>
    </source>
</evidence>
<evidence type="ECO:0000256" key="2">
    <source>
        <dbReference type="ARBA" id="ARBA00022801"/>
    </source>
</evidence>
<dbReference type="GO" id="GO:0006637">
    <property type="term" value="P:acyl-CoA metabolic process"/>
    <property type="evidence" value="ECO:0007669"/>
    <property type="project" value="TreeGrafter"/>
</dbReference>
<protein>
    <recommendedName>
        <fullName evidence="5">HotDog ACOT-type domain-containing protein</fullName>
    </recommendedName>
</protein>
<evidence type="ECO:0000313" key="3">
    <source>
        <dbReference type="Ensembl" id="ENSMMOP00000020973.1"/>
    </source>
</evidence>
<evidence type="ECO:0008006" key="5">
    <source>
        <dbReference type="Google" id="ProtNLM"/>
    </source>
</evidence>
<accession>A0A3Q3WS51</accession>
<dbReference type="Ensembl" id="ENSMMOT00000021326.1">
    <property type="protein sequence ID" value="ENSMMOP00000020973.1"/>
    <property type="gene ID" value="ENSMMOG00000015939.1"/>
</dbReference>
<dbReference type="GO" id="GO:0047617">
    <property type="term" value="F:fatty acyl-CoA hydrolase activity"/>
    <property type="evidence" value="ECO:0007669"/>
    <property type="project" value="TreeGrafter"/>
</dbReference>
<organism evidence="3 4">
    <name type="scientific">Mola mola</name>
    <name type="common">Ocean sunfish</name>
    <name type="synonym">Tetraodon mola</name>
    <dbReference type="NCBI Taxonomy" id="94237"/>
    <lineage>
        <taxon>Eukaryota</taxon>
        <taxon>Metazoa</taxon>
        <taxon>Chordata</taxon>
        <taxon>Craniata</taxon>
        <taxon>Vertebrata</taxon>
        <taxon>Euteleostomi</taxon>
        <taxon>Actinopterygii</taxon>
        <taxon>Neopterygii</taxon>
        <taxon>Teleostei</taxon>
        <taxon>Neoteleostei</taxon>
        <taxon>Acanthomorphata</taxon>
        <taxon>Eupercaria</taxon>
        <taxon>Tetraodontiformes</taxon>
        <taxon>Molidae</taxon>
        <taxon>Mola</taxon>
    </lineage>
</organism>
<dbReference type="Gene3D" id="3.10.129.10">
    <property type="entry name" value="Hotdog Thioesterase"/>
    <property type="match status" value="1"/>
</dbReference>
<sequence>MEERVLLSSMVAKSQSDLPAKTMKDSYLEVHLPLGSDPQLREKYLTYYNTVRFGRILEDLDSLADIFMLFPYCTDMRHHIIYPDCDIKFTGHVSWVGKTSIEAKMHMSQGGVCKPTET</sequence>
<dbReference type="STRING" id="94237.ENSMMOP00000020973"/>
<evidence type="ECO:0000313" key="4">
    <source>
        <dbReference type="Proteomes" id="UP000261620"/>
    </source>
</evidence>
<dbReference type="AlphaFoldDB" id="A0A3Q3WS51"/>
<dbReference type="Proteomes" id="UP000261620">
    <property type="component" value="Unplaced"/>
</dbReference>
<name>A0A3Q3WS51_MOLML</name>
<dbReference type="PANTHER" id="PTHR12655">
    <property type="entry name" value="ACYL-COA THIOESTERASE"/>
    <property type="match status" value="1"/>
</dbReference>
<dbReference type="PANTHER" id="PTHR12655:SF0">
    <property type="entry name" value="ACYL-COENZYME A THIOESTERASE 9, MITOCHONDRIAL"/>
    <property type="match status" value="1"/>
</dbReference>